<reference evidence="1" key="1">
    <citation type="submission" date="2020-08" db="EMBL/GenBank/DDBJ databases">
        <title>Multicomponent nature underlies the extraordinary mechanical properties of spider dragline silk.</title>
        <authorList>
            <person name="Kono N."/>
            <person name="Nakamura H."/>
            <person name="Mori M."/>
            <person name="Yoshida Y."/>
            <person name="Ohtoshi R."/>
            <person name="Malay A.D."/>
            <person name="Moran D.A.P."/>
            <person name="Tomita M."/>
            <person name="Numata K."/>
            <person name="Arakawa K."/>
        </authorList>
    </citation>
    <scope>NUCLEOTIDE SEQUENCE</scope>
</reference>
<name>A0A8X7BE71_TRICX</name>
<sequence>MTSLKRNLDNPKGNETVTVTEASERWNSFQNRRYWCCLFSELANKENRLQSWRENYFFGNDTNCHDAAYILRYKLHNDDLYNFDTDERTPAPSRGQYYGSTAFELRISRYLNILLDQRSWRNSPLGTRPTVVISVFVTLDPEVHEQMSRSGDQSDEKKSTSLVLLYPLTEGMPCGMHVSSFFTIPIAAKCREIDCGVIESWDPILDVDQASTFCRKWSTLLRTGQHILGLWSVSLSRIRNLANSL</sequence>
<dbReference type="AlphaFoldDB" id="A0A8X7BE71"/>
<accession>A0A8X7BE71</accession>
<gene>
    <name evidence="1" type="ORF">TNCV_4149921</name>
</gene>
<dbReference type="Proteomes" id="UP000887159">
    <property type="component" value="Unassembled WGS sequence"/>
</dbReference>
<keyword evidence="2" id="KW-1185">Reference proteome</keyword>
<organism evidence="1 2">
    <name type="scientific">Trichonephila clavipes</name>
    <name type="common">Golden silk orbweaver</name>
    <name type="synonym">Nephila clavipes</name>
    <dbReference type="NCBI Taxonomy" id="2585209"/>
    <lineage>
        <taxon>Eukaryota</taxon>
        <taxon>Metazoa</taxon>
        <taxon>Ecdysozoa</taxon>
        <taxon>Arthropoda</taxon>
        <taxon>Chelicerata</taxon>
        <taxon>Arachnida</taxon>
        <taxon>Araneae</taxon>
        <taxon>Araneomorphae</taxon>
        <taxon>Entelegynae</taxon>
        <taxon>Araneoidea</taxon>
        <taxon>Nephilidae</taxon>
        <taxon>Trichonephila</taxon>
    </lineage>
</organism>
<dbReference type="EMBL" id="BMAU01021385">
    <property type="protein sequence ID" value="GFY28561.1"/>
    <property type="molecule type" value="Genomic_DNA"/>
</dbReference>
<comment type="caution">
    <text evidence="1">The sequence shown here is derived from an EMBL/GenBank/DDBJ whole genome shotgun (WGS) entry which is preliminary data.</text>
</comment>
<evidence type="ECO:0000313" key="1">
    <source>
        <dbReference type="EMBL" id="GFY28561.1"/>
    </source>
</evidence>
<protein>
    <submittedName>
        <fullName evidence="1">Uncharacterized protein</fullName>
    </submittedName>
</protein>
<proteinExistence type="predicted"/>
<evidence type="ECO:0000313" key="2">
    <source>
        <dbReference type="Proteomes" id="UP000887159"/>
    </source>
</evidence>